<dbReference type="EMBL" id="LJIG01022696">
    <property type="protein sequence ID" value="KRT79200.1"/>
    <property type="molecule type" value="Genomic_DNA"/>
</dbReference>
<dbReference type="OrthoDB" id="8191583at2759"/>
<dbReference type="AlphaFoldDB" id="A0A0T6AVH5"/>
<accession>A0A0T6AVH5</accession>
<organism evidence="3 4">
    <name type="scientific">Oryctes borbonicus</name>
    <dbReference type="NCBI Taxonomy" id="1629725"/>
    <lineage>
        <taxon>Eukaryota</taxon>
        <taxon>Metazoa</taxon>
        <taxon>Ecdysozoa</taxon>
        <taxon>Arthropoda</taxon>
        <taxon>Hexapoda</taxon>
        <taxon>Insecta</taxon>
        <taxon>Pterygota</taxon>
        <taxon>Neoptera</taxon>
        <taxon>Endopterygota</taxon>
        <taxon>Coleoptera</taxon>
        <taxon>Polyphaga</taxon>
        <taxon>Scarabaeiformia</taxon>
        <taxon>Scarabaeidae</taxon>
        <taxon>Dynastinae</taxon>
        <taxon>Oryctes</taxon>
    </lineage>
</organism>
<proteinExistence type="predicted"/>
<keyword evidence="1" id="KW-0175">Coiled coil</keyword>
<feature type="non-terminal residue" evidence="3">
    <location>
        <position position="603"/>
    </location>
</feature>
<evidence type="ECO:0000313" key="3">
    <source>
        <dbReference type="EMBL" id="KRT79200.1"/>
    </source>
</evidence>
<reference evidence="3 4" key="1">
    <citation type="submission" date="2015-09" db="EMBL/GenBank/DDBJ databases">
        <title>Draft genome of the scarab beetle Oryctes borbonicus.</title>
        <authorList>
            <person name="Meyer J.M."/>
            <person name="Markov G.V."/>
            <person name="Baskaran P."/>
            <person name="Herrmann M."/>
            <person name="Sommer R.J."/>
            <person name="Roedelsperger C."/>
        </authorList>
    </citation>
    <scope>NUCLEOTIDE SEQUENCE [LARGE SCALE GENOMIC DNA]</scope>
    <source>
        <strain evidence="3">OB123</strain>
        <tissue evidence="3">Whole animal</tissue>
    </source>
</reference>
<feature type="compositionally biased region" description="Basic and acidic residues" evidence="2">
    <location>
        <begin position="45"/>
        <end position="59"/>
    </location>
</feature>
<dbReference type="Proteomes" id="UP000051574">
    <property type="component" value="Unassembled WGS sequence"/>
</dbReference>
<name>A0A0T6AVH5_9SCAR</name>
<protein>
    <submittedName>
        <fullName evidence="3">Uncharacterized protein</fullName>
    </submittedName>
</protein>
<comment type="caution">
    <text evidence="3">The sequence shown here is derived from an EMBL/GenBank/DDBJ whole genome shotgun (WGS) entry which is preliminary data.</text>
</comment>
<sequence>MGNTRSASEANREEDIWWTNGKQQQSSNIPVEYPEESNTINQKTHLHETEVDTEREQRKREMQEDFIKFKQELARKHEKRRQLIVEKKKEMVDLRDELVKEKEENERLRRLLQENRLPPQTTDICDKSLETDKLSEVTIASIKEENDELKNEVEKLILILREKELLTDKNKELRISLAEMQKELQNVNTQIISFEKERIDYQEHVTALKDIIRVTKEMLRVRESQIEELKKKISSIEELLASKEISILSDDLRQEYERQLRNIRDLRILYEDRQRVDRREKQNLQTQIEELKKNIEDEQKKNGELTERITELEEDNSKKYDKIVNLDSNLGLAKAECKELHAEMEVINQLFSQILISFNNDQDIDLDNMIKILEENHDLLTNIVINDESNQTSALPKVLLDLVKQVNENKKDNRDIPSTEVAVPLQIEKTEKLDTIEEEEESQLTGSHQLNSPEEIVENLPKVWRVLIELLSHQSPPNNEITEKKGENDNHCYKSVETPTGSRKVLSVSKTFIRLKSLILEKKSVEKEMTRLKQLNTHLEGRLSDQEKRLVLVSNELSKTWNFVGKMQKQHQQLHTQEKILRYELAQKRKLLTELKEELEYCR</sequence>
<evidence type="ECO:0000256" key="1">
    <source>
        <dbReference type="SAM" id="Coils"/>
    </source>
</evidence>
<evidence type="ECO:0000256" key="2">
    <source>
        <dbReference type="SAM" id="MobiDB-lite"/>
    </source>
</evidence>
<keyword evidence="4" id="KW-1185">Reference proteome</keyword>
<gene>
    <name evidence="3" type="ORF">AMK59_8292</name>
</gene>
<evidence type="ECO:0000313" key="4">
    <source>
        <dbReference type="Proteomes" id="UP000051574"/>
    </source>
</evidence>
<feature type="coiled-coil region" evidence="1">
    <location>
        <begin position="84"/>
        <end position="115"/>
    </location>
</feature>
<feature type="compositionally biased region" description="Polar residues" evidence="2">
    <location>
        <begin position="20"/>
        <end position="29"/>
    </location>
</feature>
<feature type="region of interest" description="Disordered" evidence="2">
    <location>
        <begin position="1"/>
        <end position="59"/>
    </location>
</feature>
<feature type="coiled-coil region" evidence="1">
    <location>
        <begin position="139"/>
        <end position="315"/>
    </location>
</feature>
<feature type="coiled-coil region" evidence="1">
    <location>
        <begin position="515"/>
        <end position="549"/>
    </location>
</feature>